<feature type="domain" description="HNH nuclease" evidence="1">
    <location>
        <begin position="304"/>
        <end position="356"/>
    </location>
</feature>
<comment type="caution">
    <text evidence="2">The sequence shown here is derived from an EMBL/GenBank/DDBJ whole genome shotgun (WGS) entry which is preliminary data.</text>
</comment>
<dbReference type="Proteomes" id="UP000305546">
    <property type="component" value="Unassembled WGS sequence"/>
</dbReference>
<dbReference type="RefSeq" id="WP_139099575.1">
    <property type="nucleotide sequence ID" value="NZ_VDFW01000030.1"/>
</dbReference>
<reference evidence="2 3" key="1">
    <citation type="submission" date="2019-06" db="EMBL/GenBank/DDBJ databases">
        <title>Amycolatopsis alkalitolerans sp. nov., isolated from Gastrodia elata Blume.</title>
        <authorList>
            <person name="Narsing Rao M.P."/>
            <person name="Li W.J."/>
        </authorList>
    </citation>
    <scope>NUCLEOTIDE SEQUENCE [LARGE SCALE GENOMIC DNA]</scope>
    <source>
        <strain evidence="2 3">SYSUP0005</strain>
    </source>
</reference>
<accession>A0A5C4LVJ3</accession>
<evidence type="ECO:0000259" key="1">
    <source>
        <dbReference type="SMART" id="SM00507"/>
    </source>
</evidence>
<dbReference type="CDD" id="cd00085">
    <property type="entry name" value="HNHc"/>
    <property type="match status" value="1"/>
</dbReference>
<keyword evidence="3" id="KW-1185">Reference proteome</keyword>
<dbReference type="EMBL" id="VDFW01000030">
    <property type="protein sequence ID" value="TNC21904.1"/>
    <property type="molecule type" value="Genomic_DNA"/>
</dbReference>
<evidence type="ECO:0000313" key="3">
    <source>
        <dbReference type="Proteomes" id="UP000305546"/>
    </source>
</evidence>
<dbReference type="OrthoDB" id="5241234at2"/>
<gene>
    <name evidence="2" type="ORF">FG385_26845</name>
</gene>
<dbReference type="InterPro" id="IPR003615">
    <property type="entry name" value="HNH_nuc"/>
</dbReference>
<organism evidence="2 3">
    <name type="scientific">Amycolatopsis alkalitolerans</name>
    <dbReference type="NCBI Taxonomy" id="2547244"/>
    <lineage>
        <taxon>Bacteria</taxon>
        <taxon>Bacillati</taxon>
        <taxon>Actinomycetota</taxon>
        <taxon>Actinomycetes</taxon>
        <taxon>Pseudonocardiales</taxon>
        <taxon>Pseudonocardiaceae</taxon>
        <taxon>Amycolatopsis</taxon>
    </lineage>
</organism>
<name>A0A5C4LVJ3_9PSEU</name>
<sequence>MTGSNELTVVTLPDPREIASFSDQRALECLLATQQALCRIQAVQVRAIARLSEIRNRDGSVPDEIGLELAISRHIAAQRVDLADVLLSRLPRTLAAMDAGHLDMYKASKVYEVTSPLSDEQCRELDARLAPRLAGKDSNQIRRAARDLVHRIDGAGANERAVKRREDRSVRLLHEEDAMATLIAYLPAETASAIYARVDTIVKRRKRGHDERTHDQLRADVLSELLLGVDQSDVLGTVFLHVPIGTALGITEHGAVLEGHGEIPGEIAREILNRPQRVWKKVITDPVSGAVLDVGRTTRRPPAAIRDLVRARDRECGMPHCHRPAHHAQLDHAQRWRHNGSTSARNIRALCQHHNLLREKTGWDVHHDSATGTTMIVTPAGHAFQHQPEPLAEATTVKQNDGFIG</sequence>
<dbReference type="SMART" id="SM00507">
    <property type="entry name" value="HNHc"/>
    <property type="match status" value="1"/>
</dbReference>
<protein>
    <submittedName>
        <fullName evidence="2">DUF222 domain-containing protein</fullName>
    </submittedName>
</protein>
<dbReference type="InterPro" id="IPR003870">
    <property type="entry name" value="DUF222"/>
</dbReference>
<dbReference type="Pfam" id="PF02720">
    <property type="entry name" value="DUF222"/>
    <property type="match status" value="1"/>
</dbReference>
<proteinExistence type="predicted"/>
<dbReference type="AlphaFoldDB" id="A0A5C4LVJ3"/>
<evidence type="ECO:0000313" key="2">
    <source>
        <dbReference type="EMBL" id="TNC21904.1"/>
    </source>
</evidence>